<dbReference type="InterPro" id="IPR000055">
    <property type="entry name" value="Restrct_endonuc_typeI_TRD"/>
</dbReference>
<evidence type="ECO:0000256" key="2">
    <source>
        <dbReference type="ARBA" id="ARBA00022747"/>
    </source>
</evidence>
<dbReference type="EMBL" id="JBHUJB010000074">
    <property type="protein sequence ID" value="MFD2160260.1"/>
    <property type="molecule type" value="Genomic_DNA"/>
</dbReference>
<organism evidence="5 6">
    <name type="scientific">Rubritalea tangerina</name>
    <dbReference type="NCBI Taxonomy" id="430798"/>
    <lineage>
        <taxon>Bacteria</taxon>
        <taxon>Pseudomonadati</taxon>
        <taxon>Verrucomicrobiota</taxon>
        <taxon>Verrucomicrobiia</taxon>
        <taxon>Verrucomicrobiales</taxon>
        <taxon>Rubritaleaceae</taxon>
        <taxon>Rubritalea</taxon>
    </lineage>
</organism>
<dbReference type="PANTHER" id="PTHR43140:SF1">
    <property type="entry name" value="TYPE I RESTRICTION ENZYME ECOKI SPECIFICITY SUBUNIT"/>
    <property type="match status" value="1"/>
</dbReference>
<feature type="domain" description="Type I restriction modification DNA specificity" evidence="4">
    <location>
        <begin position="14"/>
        <end position="178"/>
    </location>
</feature>
<dbReference type="GO" id="GO:0004519">
    <property type="term" value="F:endonuclease activity"/>
    <property type="evidence" value="ECO:0007669"/>
    <property type="project" value="UniProtKB-KW"/>
</dbReference>
<dbReference type="PANTHER" id="PTHR43140">
    <property type="entry name" value="TYPE-1 RESTRICTION ENZYME ECOKI SPECIFICITY PROTEIN"/>
    <property type="match status" value="1"/>
</dbReference>
<evidence type="ECO:0000259" key="4">
    <source>
        <dbReference type="Pfam" id="PF01420"/>
    </source>
</evidence>
<dbReference type="InterPro" id="IPR044946">
    <property type="entry name" value="Restrct_endonuc_typeI_TRD_sf"/>
</dbReference>
<dbReference type="Pfam" id="PF01420">
    <property type="entry name" value="Methylase_S"/>
    <property type="match status" value="2"/>
</dbReference>
<name>A0ABW4ZE29_9BACT</name>
<keyword evidence="5" id="KW-0255">Endonuclease</keyword>
<evidence type="ECO:0000313" key="6">
    <source>
        <dbReference type="Proteomes" id="UP001597389"/>
    </source>
</evidence>
<sequence>MIESKFLEKLLDGEEVEWVPLGEIATVRTGQAVNKRMIADNPGEYAVINSGKEPLGYIDQWNTENDPIGITSRGAGVGSITWQEGKYYRGNLNYSASIKEGSNIEIKYLLHLLLYMQSSIHTLCTFDGIPALNASSLKQLQIPIPSPSNPSKSLAIQAEIVRILDTFTELTTELTNELDARKKQYNHYRDQLLTFEVGDVEWKHLEDLLVDKFWIMPATPKFNEDEVIPYITSKNVGGGNIHFDKIKFISRDDYRRLSKNRPILAGDFLISMIGTIGEVARVKKSDLEFYGQNMYLVRLDESLMNGSYFLHFFDSPKMKSHFCSVKNNSGQGYLKAKDIEKLRIPIPFPNDTAKSLAEQARIVAILDKFDTLTHSISEGLPREIELRQKQYEYYRDLLLSFPKPEQQQSA</sequence>
<keyword evidence="2" id="KW-0680">Restriction system</keyword>
<accession>A0ABW4ZE29</accession>
<keyword evidence="6" id="KW-1185">Reference proteome</keyword>
<dbReference type="InterPro" id="IPR051212">
    <property type="entry name" value="Type-I_RE_S_subunit"/>
</dbReference>
<dbReference type="SUPFAM" id="SSF116734">
    <property type="entry name" value="DNA methylase specificity domain"/>
    <property type="match status" value="2"/>
</dbReference>
<keyword evidence="3" id="KW-0238">DNA-binding</keyword>
<evidence type="ECO:0000256" key="3">
    <source>
        <dbReference type="ARBA" id="ARBA00023125"/>
    </source>
</evidence>
<gene>
    <name evidence="5" type="ORF">ACFSW8_15260</name>
</gene>
<dbReference type="EC" id="3.1.21.-" evidence="5"/>
<dbReference type="Proteomes" id="UP001597389">
    <property type="component" value="Unassembled WGS sequence"/>
</dbReference>
<feature type="domain" description="Type I restriction modification DNA specificity" evidence="4">
    <location>
        <begin position="218"/>
        <end position="385"/>
    </location>
</feature>
<keyword evidence="5" id="KW-0378">Hydrolase</keyword>
<proteinExistence type="inferred from homology"/>
<keyword evidence="5" id="KW-0540">Nuclease</keyword>
<dbReference type="RefSeq" id="WP_377085910.1">
    <property type="nucleotide sequence ID" value="NZ_JBHSJL010000009.1"/>
</dbReference>
<evidence type="ECO:0000256" key="1">
    <source>
        <dbReference type="ARBA" id="ARBA00010923"/>
    </source>
</evidence>
<evidence type="ECO:0000313" key="5">
    <source>
        <dbReference type="EMBL" id="MFD2160260.1"/>
    </source>
</evidence>
<reference evidence="6" key="1">
    <citation type="journal article" date="2019" name="Int. J. Syst. Evol. Microbiol.">
        <title>The Global Catalogue of Microorganisms (GCM) 10K type strain sequencing project: providing services to taxonomists for standard genome sequencing and annotation.</title>
        <authorList>
            <consortium name="The Broad Institute Genomics Platform"/>
            <consortium name="The Broad Institute Genome Sequencing Center for Infectious Disease"/>
            <person name="Wu L."/>
            <person name="Ma J."/>
        </authorList>
    </citation>
    <scope>NUCLEOTIDE SEQUENCE [LARGE SCALE GENOMIC DNA]</scope>
    <source>
        <strain evidence="6">CCUG 57942</strain>
    </source>
</reference>
<dbReference type="CDD" id="cd17291">
    <property type="entry name" value="RMtype1_S_MgeORF438P-TRD-CR_like"/>
    <property type="match status" value="1"/>
</dbReference>
<dbReference type="Gene3D" id="3.90.220.20">
    <property type="entry name" value="DNA methylase specificity domains"/>
    <property type="match status" value="2"/>
</dbReference>
<comment type="caution">
    <text evidence="5">The sequence shown here is derived from an EMBL/GenBank/DDBJ whole genome shotgun (WGS) entry which is preliminary data.</text>
</comment>
<dbReference type="GO" id="GO:0016787">
    <property type="term" value="F:hydrolase activity"/>
    <property type="evidence" value="ECO:0007669"/>
    <property type="project" value="UniProtKB-KW"/>
</dbReference>
<dbReference type="CDD" id="cd17272">
    <property type="entry name" value="RMtype1_S_Eco2747II-TRD2-CR2-like"/>
    <property type="match status" value="1"/>
</dbReference>
<protein>
    <submittedName>
        <fullName evidence="5">Restriction endonuclease subunit S</fullName>
        <ecNumber evidence="5">3.1.21.-</ecNumber>
    </submittedName>
</protein>
<comment type="similarity">
    <text evidence="1">Belongs to the type-I restriction system S methylase family.</text>
</comment>